<dbReference type="CDD" id="cd04859">
    <property type="entry name" value="Prim_Pol"/>
    <property type="match status" value="1"/>
</dbReference>
<accession>A0ABR5Y8P6</accession>
<name>A0ABR5Y8P6_9SPHN</name>
<dbReference type="Proteomes" id="UP000076609">
    <property type="component" value="Unassembled WGS sequence"/>
</dbReference>
<sequence>MGQAAIAFARRGWFVFPCNVQNGRPLVGGDRDDDGNVIKNSGGLHKATRDEAQIEAWWRRWPVAQIGLHSGVSGLLHLDFDPRVDETVDPETGEVLADTWTVDRLKAALLAQMGEALPATLTSVTPSGGEHHWFRMPAGEPIGNRGNLPKHIDVRGQGGYIIAPPSERIGDLAQGGKKIPWARAGAG</sequence>
<comment type="caution">
    <text evidence="2">The sequence shown here is derived from an EMBL/GenBank/DDBJ whole genome shotgun (WGS) entry which is preliminary data.</text>
</comment>
<reference evidence="3" key="1">
    <citation type="submission" date="2016-01" db="EMBL/GenBank/DDBJ databases">
        <title>Draft genome of Chromobacterium sp. F49.</title>
        <authorList>
            <person name="Hong K.W."/>
        </authorList>
    </citation>
    <scope>NUCLEOTIDE SEQUENCE [LARGE SCALE GENOMIC DNA]</scope>
    <source>
        <strain evidence="3">CN3</strain>
    </source>
</reference>
<evidence type="ECO:0000313" key="2">
    <source>
        <dbReference type="EMBL" id="KZE09137.1"/>
    </source>
</evidence>
<dbReference type="SUPFAM" id="SSF56747">
    <property type="entry name" value="Prim-pol domain"/>
    <property type="match status" value="1"/>
</dbReference>
<evidence type="ECO:0000259" key="1">
    <source>
        <dbReference type="SMART" id="SM00943"/>
    </source>
</evidence>
<dbReference type="SMART" id="SM00943">
    <property type="entry name" value="Prim-Pol"/>
    <property type="match status" value="1"/>
</dbReference>
<proteinExistence type="predicted"/>
<protein>
    <recommendedName>
        <fullName evidence="1">DNA primase/polymerase bifunctional N-terminal domain-containing protein</fullName>
    </recommendedName>
</protein>
<dbReference type="InterPro" id="IPR015330">
    <property type="entry name" value="DNA_primase/pol_bifunc_N"/>
</dbReference>
<dbReference type="Pfam" id="PF09250">
    <property type="entry name" value="Prim-Pol"/>
    <property type="match status" value="1"/>
</dbReference>
<keyword evidence="3" id="KW-1185">Reference proteome</keyword>
<organism evidence="2 3">
    <name type="scientific">Sphingomonas hankookensis</name>
    <dbReference type="NCBI Taxonomy" id="563996"/>
    <lineage>
        <taxon>Bacteria</taxon>
        <taxon>Pseudomonadati</taxon>
        <taxon>Pseudomonadota</taxon>
        <taxon>Alphaproteobacteria</taxon>
        <taxon>Sphingomonadales</taxon>
        <taxon>Sphingomonadaceae</taxon>
        <taxon>Sphingomonas</taxon>
    </lineage>
</organism>
<evidence type="ECO:0000313" key="3">
    <source>
        <dbReference type="Proteomes" id="UP000076609"/>
    </source>
</evidence>
<gene>
    <name evidence="2" type="ORF">AVT10_06720</name>
</gene>
<feature type="domain" description="DNA primase/polymerase bifunctional N-terminal" evidence="1">
    <location>
        <begin position="5"/>
        <end position="183"/>
    </location>
</feature>
<dbReference type="EMBL" id="LQQO01000056">
    <property type="protein sequence ID" value="KZE09137.1"/>
    <property type="molecule type" value="Genomic_DNA"/>
</dbReference>